<gene>
    <name evidence="3" type="ORF">UFOVP1247_341</name>
    <name evidence="2" type="ORF">UFOVP970_28</name>
</gene>
<dbReference type="InterPro" id="IPR023346">
    <property type="entry name" value="Lysozyme-like_dom_sf"/>
</dbReference>
<dbReference type="Pfam" id="PF00182">
    <property type="entry name" value="Glyco_hydro_19"/>
    <property type="match status" value="1"/>
</dbReference>
<keyword evidence="2" id="KW-0378">Hydrolase</keyword>
<organism evidence="2">
    <name type="scientific">uncultured Caudovirales phage</name>
    <dbReference type="NCBI Taxonomy" id="2100421"/>
    <lineage>
        <taxon>Viruses</taxon>
        <taxon>Duplodnaviria</taxon>
        <taxon>Heunggongvirae</taxon>
        <taxon>Uroviricota</taxon>
        <taxon>Caudoviricetes</taxon>
        <taxon>Peduoviridae</taxon>
        <taxon>Maltschvirus</taxon>
        <taxon>Maltschvirus maltsch</taxon>
    </lineage>
</organism>
<dbReference type="GO" id="GO:0006032">
    <property type="term" value="P:chitin catabolic process"/>
    <property type="evidence" value="ECO:0007669"/>
    <property type="project" value="InterPro"/>
</dbReference>
<dbReference type="InterPro" id="IPR000726">
    <property type="entry name" value="Glyco_hydro_19_cat"/>
</dbReference>
<dbReference type="GO" id="GO:0016998">
    <property type="term" value="P:cell wall macromolecule catabolic process"/>
    <property type="evidence" value="ECO:0007669"/>
    <property type="project" value="InterPro"/>
</dbReference>
<proteinExistence type="predicted"/>
<name>A0A6J5PXS1_9CAUD</name>
<dbReference type="EMBL" id="LR796916">
    <property type="protein sequence ID" value="CAB4174181.1"/>
    <property type="molecule type" value="Genomic_DNA"/>
</dbReference>
<evidence type="ECO:0000313" key="2">
    <source>
        <dbReference type="EMBL" id="CAB4174181.1"/>
    </source>
</evidence>
<evidence type="ECO:0000259" key="1">
    <source>
        <dbReference type="Pfam" id="PF00182"/>
    </source>
</evidence>
<dbReference type="SUPFAM" id="SSF53955">
    <property type="entry name" value="Lysozyme-like"/>
    <property type="match status" value="1"/>
</dbReference>
<dbReference type="EMBL" id="LR797195">
    <property type="protein sequence ID" value="CAB4193970.1"/>
    <property type="molecule type" value="Genomic_DNA"/>
</dbReference>
<feature type="domain" description="Glycoside hydrolase family 19 catalytic" evidence="1">
    <location>
        <begin position="396"/>
        <end position="449"/>
    </location>
</feature>
<accession>A0A6J5PXS1</accession>
<protein>
    <submittedName>
        <fullName evidence="2">Glycoside hydrolase, family 19, catalytic</fullName>
    </submittedName>
</protein>
<dbReference type="GO" id="GO:0004568">
    <property type="term" value="F:chitinase activity"/>
    <property type="evidence" value="ECO:0007669"/>
    <property type="project" value="InterPro"/>
</dbReference>
<dbReference type="Gene3D" id="1.10.530.10">
    <property type="match status" value="1"/>
</dbReference>
<sequence length="500" mass="54011">MSLLKFNNWISINEAVASFDPAARYPDQTFGYPVGQVDSGKAVLGGDNDNWGGSLGRALWFGKVADEWGAANGKFNDKRKTLVTSQKRSRVLTASGNTSDHYKGVTNSYAVDIAASGTEGDELLAYIMAKFGHPEYKGGSWININKDGYRYQVGWRVKNHFDHIHVGVKKLGGDKSSDTPSVSTVTPAASTASEFTGSSIGATLLNNPTIKDWFSVNMPAIASTLTPEKLDAAINKNPDYLPWFKKKFNLSNSGTPANSDDTAIEAPLPDSITSTSPVDSTLSSTKIKSNYSGEKAKNIDLLVNEISANGITNKYTIIGILSTIGKESGFIPQNEISYAGTDNRNIRKNFGARLKDLSDAELTELKQDPAKFFDKIYGAEAKDELGWNTGNDNPGDGYKYRGRGFNQITFKYNYKKYSDLIGIDLVSNPDQLNNVAVAAKAAVAFILSGLKAKGLDPNSFKNKKEAIHACVQVNAGANKNIEGSSTLANAEKVSNNFNLA</sequence>
<reference evidence="2" key="1">
    <citation type="submission" date="2020-05" db="EMBL/GenBank/DDBJ databases">
        <authorList>
            <person name="Chiriac C."/>
            <person name="Salcher M."/>
            <person name="Ghai R."/>
            <person name="Kavagutti S V."/>
        </authorList>
    </citation>
    <scope>NUCLEOTIDE SEQUENCE</scope>
</reference>
<evidence type="ECO:0000313" key="3">
    <source>
        <dbReference type="EMBL" id="CAB4193970.1"/>
    </source>
</evidence>